<dbReference type="Gene3D" id="2.130.10.30">
    <property type="entry name" value="Regulator of chromosome condensation 1/beta-lactamase-inhibitor protein II"/>
    <property type="match status" value="1"/>
</dbReference>
<evidence type="ECO:0000313" key="2">
    <source>
        <dbReference type="Proteomes" id="UP001221411"/>
    </source>
</evidence>
<evidence type="ECO:0000313" key="1">
    <source>
        <dbReference type="EMBL" id="MDC0740677.1"/>
    </source>
</evidence>
<sequence length="143" mass="14536">MRGSNGQVLGGDVAGLGDVVTLASSSERACAIDREGAVACWDLGAAAVRARGQGGWTARPVPDLRAAQVSVAPMHACAVDTYGKVACWGSNKWGELCDGTTDEHAQPVHAVGVSDAVMVSTQGATTCILRAPGAVACCGQQRR</sequence>
<keyword evidence="2" id="KW-1185">Reference proteome</keyword>
<dbReference type="Proteomes" id="UP001221411">
    <property type="component" value="Unassembled WGS sequence"/>
</dbReference>
<proteinExistence type="predicted"/>
<gene>
    <name evidence="1" type="ORF">POL67_04920</name>
</gene>
<dbReference type="EMBL" id="JAQNDO010000001">
    <property type="protein sequence ID" value="MDC0740677.1"/>
    <property type="molecule type" value="Genomic_DNA"/>
</dbReference>
<dbReference type="InterPro" id="IPR009091">
    <property type="entry name" value="RCC1/BLIP-II"/>
</dbReference>
<reference evidence="1 2" key="1">
    <citation type="submission" date="2022-11" db="EMBL/GenBank/DDBJ databases">
        <title>Minimal conservation of predation-associated metabolite biosynthetic gene clusters underscores biosynthetic potential of Myxococcota including descriptions for ten novel species: Archangium lansinium sp. nov., Myxococcus landrumus sp. nov., Nannocystis bai.</title>
        <authorList>
            <person name="Ahearne A."/>
            <person name="Stevens C."/>
            <person name="Dowd S."/>
        </authorList>
    </citation>
    <scope>NUCLEOTIDE SEQUENCE [LARGE SCALE GENOMIC DNA]</scope>
    <source>
        <strain evidence="1 2">RJM3</strain>
    </source>
</reference>
<comment type="caution">
    <text evidence="1">The sequence shown here is derived from an EMBL/GenBank/DDBJ whole genome shotgun (WGS) entry which is preliminary data.</text>
</comment>
<dbReference type="RefSeq" id="WP_271915878.1">
    <property type="nucleotide sequence ID" value="NZ_JAQNDO010000001.1"/>
</dbReference>
<accession>A0ABT5EH27</accession>
<name>A0ABT5EH27_9BACT</name>
<dbReference type="SUPFAM" id="SSF50985">
    <property type="entry name" value="RCC1/BLIP-II"/>
    <property type="match status" value="1"/>
</dbReference>
<protein>
    <submittedName>
        <fullName evidence="1">Uncharacterized protein</fullName>
    </submittedName>
</protein>
<organism evidence="1 2">
    <name type="scientific">Polyangium mundeleinium</name>
    <dbReference type="NCBI Taxonomy" id="2995306"/>
    <lineage>
        <taxon>Bacteria</taxon>
        <taxon>Pseudomonadati</taxon>
        <taxon>Myxococcota</taxon>
        <taxon>Polyangia</taxon>
        <taxon>Polyangiales</taxon>
        <taxon>Polyangiaceae</taxon>
        <taxon>Polyangium</taxon>
    </lineage>
</organism>